<organism evidence="2 3">
    <name type="scientific">Rhodocollybia butyracea</name>
    <dbReference type="NCBI Taxonomy" id="206335"/>
    <lineage>
        <taxon>Eukaryota</taxon>
        <taxon>Fungi</taxon>
        <taxon>Dikarya</taxon>
        <taxon>Basidiomycota</taxon>
        <taxon>Agaricomycotina</taxon>
        <taxon>Agaricomycetes</taxon>
        <taxon>Agaricomycetidae</taxon>
        <taxon>Agaricales</taxon>
        <taxon>Marasmiineae</taxon>
        <taxon>Omphalotaceae</taxon>
        <taxon>Rhodocollybia</taxon>
    </lineage>
</organism>
<feature type="compositionally biased region" description="Polar residues" evidence="1">
    <location>
        <begin position="57"/>
        <end position="70"/>
    </location>
</feature>
<feature type="compositionally biased region" description="Polar residues" evidence="1">
    <location>
        <begin position="102"/>
        <end position="112"/>
    </location>
</feature>
<comment type="caution">
    <text evidence="2">The sequence shown here is derived from an EMBL/GenBank/DDBJ whole genome shotgun (WGS) entry which is preliminary data.</text>
</comment>
<evidence type="ECO:0000256" key="1">
    <source>
        <dbReference type="SAM" id="MobiDB-lite"/>
    </source>
</evidence>
<evidence type="ECO:0000313" key="2">
    <source>
        <dbReference type="EMBL" id="KAF9065490.1"/>
    </source>
</evidence>
<dbReference type="AlphaFoldDB" id="A0A9P5U398"/>
<name>A0A9P5U398_9AGAR</name>
<accession>A0A9P5U398</accession>
<reference evidence="2" key="1">
    <citation type="submission" date="2020-11" db="EMBL/GenBank/DDBJ databases">
        <authorList>
            <consortium name="DOE Joint Genome Institute"/>
            <person name="Ahrendt S."/>
            <person name="Riley R."/>
            <person name="Andreopoulos W."/>
            <person name="Labutti K."/>
            <person name="Pangilinan J."/>
            <person name="Ruiz-Duenas F.J."/>
            <person name="Barrasa J.M."/>
            <person name="Sanchez-Garcia M."/>
            <person name="Camarero S."/>
            <person name="Miyauchi S."/>
            <person name="Serrano A."/>
            <person name="Linde D."/>
            <person name="Babiker R."/>
            <person name="Drula E."/>
            <person name="Ayuso-Fernandez I."/>
            <person name="Pacheco R."/>
            <person name="Padilla G."/>
            <person name="Ferreira P."/>
            <person name="Barriuso J."/>
            <person name="Kellner H."/>
            <person name="Castanera R."/>
            <person name="Alfaro M."/>
            <person name="Ramirez L."/>
            <person name="Pisabarro A.G."/>
            <person name="Kuo A."/>
            <person name="Tritt A."/>
            <person name="Lipzen A."/>
            <person name="He G."/>
            <person name="Yan M."/>
            <person name="Ng V."/>
            <person name="Cullen D."/>
            <person name="Martin F."/>
            <person name="Rosso M.-N."/>
            <person name="Henrissat B."/>
            <person name="Hibbett D."/>
            <person name="Martinez A.T."/>
            <person name="Grigoriev I.V."/>
        </authorList>
    </citation>
    <scope>NUCLEOTIDE SEQUENCE</scope>
    <source>
        <strain evidence="2">AH 40177</strain>
    </source>
</reference>
<sequence length="155" mass="17530">MDSAEIVKLSRRGKGDVLAAVSPGCVRASDASTDLPWATKSFKMLRPAKSLSKVQENFQGDIQRSGSGARNNVFPEEHIPFSRDSAAPNSDADERPEDRLQDNQGAPPTTNMRYPECIEPRGRKVMIPEYHWVFFNDEDEDFGQELWWESVDWGK</sequence>
<gene>
    <name evidence="2" type="ORF">BDP27DRAFT_1366386</name>
</gene>
<dbReference type="Proteomes" id="UP000772434">
    <property type="component" value="Unassembled WGS sequence"/>
</dbReference>
<proteinExistence type="predicted"/>
<feature type="region of interest" description="Disordered" evidence="1">
    <location>
        <begin position="57"/>
        <end position="115"/>
    </location>
</feature>
<protein>
    <submittedName>
        <fullName evidence="2">Uncharacterized protein</fullName>
    </submittedName>
</protein>
<keyword evidence="3" id="KW-1185">Reference proteome</keyword>
<dbReference type="EMBL" id="JADNRY010000103">
    <property type="protein sequence ID" value="KAF9065490.1"/>
    <property type="molecule type" value="Genomic_DNA"/>
</dbReference>
<evidence type="ECO:0000313" key="3">
    <source>
        <dbReference type="Proteomes" id="UP000772434"/>
    </source>
</evidence>
<feature type="compositionally biased region" description="Basic and acidic residues" evidence="1">
    <location>
        <begin position="92"/>
        <end position="101"/>
    </location>
</feature>